<dbReference type="SMART" id="SM00479">
    <property type="entry name" value="EXOIII"/>
    <property type="match status" value="1"/>
</dbReference>
<accession>A0ABR9H957</accession>
<reference evidence="2 3" key="1">
    <citation type="submission" date="2020-10" db="EMBL/GenBank/DDBJ databases">
        <title>Genomic Encyclopedia of Type Strains, Phase IV (KMG-IV): sequencing the most valuable type-strain genomes for metagenomic binning, comparative biology and taxonomic classification.</title>
        <authorList>
            <person name="Goeker M."/>
        </authorList>
    </citation>
    <scope>NUCLEOTIDE SEQUENCE [LARGE SCALE GENOMIC DNA]</scope>
    <source>
        <strain evidence="2 3">DSM 4194</strain>
    </source>
</reference>
<gene>
    <name evidence="2" type="ORF">H4684_003706</name>
</gene>
<organism evidence="2 3">
    <name type="scientific">Desulfomicrobium macestii</name>
    <dbReference type="NCBI Taxonomy" id="90731"/>
    <lineage>
        <taxon>Bacteria</taxon>
        <taxon>Pseudomonadati</taxon>
        <taxon>Thermodesulfobacteriota</taxon>
        <taxon>Desulfovibrionia</taxon>
        <taxon>Desulfovibrionales</taxon>
        <taxon>Desulfomicrobiaceae</taxon>
        <taxon>Desulfomicrobium</taxon>
    </lineage>
</organism>
<protein>
    <submittedName>
        <fullName evidence="2">DNA polymerase III epsilon subunit-like protein</fullName>
    </submittedName>
</protein>
<evidence type="ECO:0000313" key="2">
    <source>
        <dbReference type="EMBL" id="MBE1427022.1"/>
    </source>
</evidence>
<dbReference type="SUPFAM" id="SSF53098">
    <property type="entry name" value="Ribonuclease H-like"/>
    <property type="match status" value="1"/>
</dbReference>
<proteinExistence type="predicted"/>
<dbReference type="CDD" id="cd06127">
    <property type="entry name" value="DEDDh"/>
    <property type="match status" value="1"/>
</dbReference>
<dbReference type="RefSeq" id="WP_192624844.1">
    <property type="nucleotide sequence ID" value="NZ_JADBGG010000041.1"/>
</dbReference>
<dbReference type="Gene3D" id="3.30.420.10">
    <property type="entry name" value="Ribonuclease H-like superfamily/Ribonuclease H"/>
    <property type="match status" value="1"/>
</dbReference>
<keyword evidence="3" id="KW-1185">Reference proteome</keyword>
<comment type="caution">
    <text evidence="2">The sequence shown here is derived from an EMBL/GenBank/DDBJ whole genome shotgun (WGS) entry which is preliminary data.</text>
</comment>
<dbReference type="Proteomes" id="UP000639010">
    <property type="component" value="Unassembled WGS sequence"/>
</dbReference>
<dbReference type="InterPro" id="IPR012337">
    <property type="entry name" value="RNaseH-like_sf"/>
</dbReference>
<dbReference type="InterPro" id="IPR013520">
    <property type="entry name" value="Ribonucl_H"/>
</dbReference>
<dbReference type="PANTHER" id="PTHR30231:SF41">
    <property type="entry name" value="DNA POLYMERASE III SUBUNIT EPSILON"/>
    <property type="match status" value="1"/>
</dbReference>
<dbReference type="Pfam" id="PF00929">
    <property type="entry name" value="RNase_T"/>
    <property type="match status" value="1"/>
</dbReference>
<dbReference type="EMBL" id="JADBGG010000041">
    <property type="protein sequence ID" value="MBE1427022.1"/>
    <property type="molecule type" value="Genomic_DNA"/>
</dbReference>
<dbReference type="PANTHER" id="PTHR30231">
    <property type="entry name" value="DNA POLYMERASE III SUBUNIT EPSILON"/>
    <property type="match status" value="1"/>
</dbReference>
<feature type="domain" description="Exonuclease" evidence="1">
    <location>
        <begin position="22"/>
        <end position="192"/>
    </location>
</feature>
<sequence>MQNRNVVRRVAIKEARELLESNFVVMDTETTGLGTDAEIVEISIIDRDGTDLFTSLVRPTMPILPELVAIHGITNGMVCNAPSWADVHDCVMHLFADKKIAIYNAPYDLRMIRQCSQFAGCRLPDHLERQAKCVMQIYSKYRGEWSPKHGNWKWHKLSAAAQACGIAPTGAHRAAADCRMTLGIIKHLAAQEI</sequence>
<evidence type="ECO:0000313" key="3">
    <source>
        <dbReference type="Proteomes" id="UP000639010"/>
    </source>
</evidence>
<name>A0ABR9H957_9BACT</name>
<dbReference type="InterPro" id="IPR036397">
    <property type="entry name" value="RNaseH_sf"/>
</dbReference>
<evidence type="ECO:0000259" key="1">
    <source>
        <dbReference type="SMART" id="SM00479"/>
    </source>
</evidence>